<accession>A0AAD9L5S3</accession>
<feature type="domain" description="Peptidase C50" evidence="6">
    <location>
        <begin position="2146"/>
        <end position="2243"/>
    </location>
</feature>
<feature type="compositionally biased region" description="Low complexity" evidence="5">
    <location>
        <begin position="37"/>
        <end position="49"/>
    </location>
</feature>
<evidence type="ECO:0000256" key="4">
    <source>
        <dbReference type="ARBA" id="ARBA00022829"/>
    </source>
</evidence>
<feature type="region of interest" description="Disordered" evidence="5">
    <location>
        <begin position="1311"/>
        <end position="1333"/>
    </location>
</feature>
<feature type="compositionally biased region" description="Basic and acidic residues" evidence="5">
    <location>
        <begin position="568"/>
        <end position="579"/>
    </location>
</feature>
<organism evidence="7 8">
    <name type="scientific">Papiliotrema laurentii</name>
    <name type="common">Cryptococcus laurentii</name>
    <dbReference type="NCBI Taxonomy" id="5418"/>
    <lineage>
        <taxon>Eukaryota</taxon>
        <taxon>Fungi</taxon>
        <taxon>Dikarya</taxon>
        <taxon>Basidiomycota</taxon>
        <taxon>Agaricomycotina</taxon>
        <taxon>Tremellomycetes</taxon>
        <taxon>Tremellales</taxon>
        <taxon>Rhynchogastremaceae</taxon>
        <taxon>Papiliotrema</taxon>
    </lineage>
</organism>
<sequence>MATTKASRVAPGTRTSARTTNASAQDPSSSTRAAGPSTRTAVTSTTARRVATRGKRQEDTEDLAKEMNRVLKVSEPEPQPTNARKRVVAKPTSASTPSATKSSSAAGPSKPGGPSRPPPASKPRVATSTKTAVINRPATTTAPSLPIHKATAKKAEPSWAGPGVPIAEKAKSAMASVNSGLKTIGQALNAGYRHPETTTVMVEGEKVDQTMVEDRIGECLYALHVLREIEKDGVLGKKAIEVDRACLGIVTRLMGLRMYRRGLEELYSGRPSLLRRYDAQPNPSMAHATKPTTIAPAKPAAATSKSTKIAARPTSETEGDFPAQWLELSSLPTPADGATIEENIRIMLFQALACAWVGLLGLGAGLENIAQSYPLPSSTAAPASHLHPLVLASGLPLTSTSALLTMMYRQLVGMSIRERSSWLHVQHLSILALSLTISTSAMSKTTPAQLWAQLHKVASSFVDSSKTPETLLRPASDMISQVTRWVRDSLGRRRERVADWCEGKEWNALLDFWIALARKMRDKETIDIALGYMTRNITVEPSTPPPRRHASSPDQLPAVASCSTPARPDTKNKEKARSEEATAGVLRICGDLAKTTLVIDQYKEKRDDELQIAAVESALRSVSLEDLSDLLVNVDGSADVSNLLGKATRAVERIRRGCIGIFSSNTRTESIRAAASRWLGSGIDFVEDILGSPLDVSAVASDLVAGAIDSALTLSRHASTSQSVQTTLDRARRLVILARSCTSDGERADWLRCTSATAYNAAIKYWKEEDWKAALGLARSSCEFGSEALDMAPDEDRTKPGWVQLETGLAKRYELLAACQFKLSDKKGAVAAYFSALAHTPSSVVQQIEKDSKTASPFTIISALSDVSSCISRLAPTILSEVDAISSETTVFLHQLDRLPMSVKGALVEQIMDLLGEASYKIEVAQVCLVLGDWLLGLYNISSMPIRRLRVIIRLMGIISQSGVSPGRFEALLVQEQEIQEATDLLDDKGLQRYRVELLASSHIYQALSAEHVSDRSAYLELGRRGIKELRELLLPSSPISVANMNDKAVSGKGRAPVARTATIKGTTRGRPATIGAKSRVVSDGHHTKADSKTMSNPTSTADESDKNAVVFDDLARVSRLLGSLAAFFGMNGHVLAKIEALKLLRAILRSQDALADEYVVKSGLLATEYFKLGKHTKAQAVFTQTVRFVSETKNIVSLHARISLHLRHAAFLAFMHPADLTLSQAAFATAEELELECVPLKKGSYAAGTIDRIETLERASLANLALSVMNMRQGKATDTISRLMSSFKLYSRVADVACRLAPEALQVVTEPQPKEDDPFLAPTQGKGADEPSKDSAIVIPSHIAVFGKKHLSGLQWSAATDLVNVTLLLIGAMADRGSIKEAEYFLKLAHGLASAVRSPVMLARIDTCSAEIHARLRKYDVSLQKLEQASQALQPGREINQHETREEAEKTPELASTPSADSDAYGPGIFEISRVRGDVFAKTEMVAEAGEMFDAALLSVQSLEKVFNENEALLPTPRKLRASINALAASVGKATRAAKTKTATGKTNQASATVEAEGTMEMVLLEQLKKVLRQQAWLLREAGFAEDSEELLQQIKGMTLGGEDKAEGLWLDGKIGLKEAFDHFKTDLWMSSLTDSTLAMPMGDPQQRAKDRRETRKSIQSILQKSEKSFMDALSAAAGSGRVEDVRMACLSLGLLRAFQTSLGEGSGEVTMSAADILATTPAITLQREIVEVIDMKFQDNTRDDILWAGASETTRSPPSSPTRQQGSSRLGGSDSDSKSLTEASSGADEVDGGSMRAYWQSLRDKYSSNHLLDHHDISALPPNWVAISINVTEDRTTMFVSRHQADHDPLVFTLPLDRQGKREGEAEEDLFTFDAAVSQLTEIIRESDETSRNTKGITTNEAKAEWWNKRFDLDRRLKELVTTMEFCWLGAFKTILSPRTEMPDAILEAFRTKLERIFNGALSAGSDLRKTARVHLDDTLLSTFATLSSKCKEEEAEDLVYFILDIYQFYGVQVALAELDIDQIAIDVKTALTELEAMRDSMGVSGATSPPEHLFLALDKNVSPFPWESIPILRGRAVSRIPSLPFLLDQVEMMKRLSVPSALSASSALASSAGQANGALGNASMSSSRTIPMVTFDGKRKIDTNRVFYILNPSGDLERTQMYFEAWIESMKPRGWKGIVGRSPTELEMVDALTNYDLVLYFGHGGAEQYIRSSRVRLLKQCATVMLWGCSSGALKDQGDFDRTGTAWNYVLGGCPSLVANLWDVTDRDIDRLSEDVFKRLNLDSAHVPPYRPNGMGQDGPESLAVQMGAIRLTEGMSSVEAVAKSREECKLKYLTGAAPVVYGLPMYFH</sequence>
<evidence type="ECO:0000256" key="3">
    <source>
        <dbReference type="ARBA" id="ARBA00022801"/>
    </source>
</evidence>
<dbReference type="GO" id="GO:0072686">
    <property type="term" value="C:mitotic spindle"/>
    <property type="evidence" value="ECO:0007669"/>
    <property type="project" value="TreeGrafter"/>
</dbReference>
<evidence type="ECO:0000259" key="6">
    <source>
        <dbReference type="PROSITE" id="PS51700"/>
    </source>
</evidence>
<evidence type="ECO:0000313" key="8">
    <source>
        <dbReference type="Proteomes" id="UP001182556"/>
    </source>
</evidence>
<dbReference type="GO" id="GO:0006508">
    <property type="term" value="P:proteolysis"/>
    <property type="evidence" value="ECO:0007669"/>
    <property type="project" value="InterPro"/>
</dbReference>
<feature type="compositionally biased region" description="Polar residues" evidence="5">
    <location>
        <begin position="1093"/>
        <end position="1102"/>
    </location>
</feature>
<protein>
    <recommendedName>
        <fullName evidence="2">separase</fullName>
        <ecNumber evidence="2">3.4.22.49</ecNumber>
    </recommendedName>
</protein>
<dbReference type="PROSITE" id="PS51700">
    <property type="entry name" value="SEPARIN"/>
    <property type="match status" value="1"/>
</dbReference>
<dbReference type="GO" id="GO:0004197">
    <property type="term" value="F:cysteine-type endopeptidase activity"/>
    <property type="evidence" value="ECO:0007669"/>
    <property type="project" value="InterPro"/>
</dbReference>
<dbReference type="EMBL" id="JAODAN010000004">
    <property type="protein sequence ID" value="KAK1924650.1"/>
    <property type="molecule type" value="Genomic_DNA"/>
</dbReference>
<feature type="region of interest" description="Disordered" evidence="5">
    <location>
        <begin position="1079"/>
        <end position="1103"/>
    </location>
</feature>
<dbReference type="Proteomes" id="UP001182556">
    <property type="component" value="Unassembled WGS sequence"/>
</dbReference>
<reference evidence="7" key="1">
    <citation type="submission" date="2023-02" db="EMBL/GenBank/DDBJ databases">
        <title>Identification and recombinant expression of a fungal hydrolase from Papiliotrema laurentii that hydrolyzes apple cutin and clears colloidal polyester polyurethane.</title>
        <authorList>
            <consortium name="DOE Joint Genome Institute"/>
            <person name="Roman V.A."/>
            <person name="Bojanowski C."/>
            <person name="Crable B.R."/>
            <person name="Wagner D.N."/>
            <person name="Hung C.S."/>
            <person name="Nadeau L.J."/>
            <person name="Schratz L."/>
            <person name="Haridas S."/>
            <person name="Pangilinan J."/>
            <person name="Lipzen A."/>
            <person name="Na H."/>
            <person name="Yan M."/>
            <person name="Ng V."/>
            <person name="Grigoriev I.V."/>
            <person name="Spatafora J.W."/>
            <person name="Barlow D."/>
            <person name="Biffinger J."/>
            <person name="Kelley-Loughnane N."/>
            <person name="Varaljay V.A."/>
            <person name="Crookes-Goodson W.J."/>
        </authorList>
    </citation>
    <scope>NUCLEOTIDE SEQUENCE</scope>
    <source>
        <strain evidence="7">5307AH</strain>
    </source>
</reference>
<feature type="compositionally biased region" description="Low complexity" evidence="5">
    <location>
        <begin position="89"/>
        <end position="113"/>
    </location>
</feature>
<feature type="compositionally biased region" description="Low complexity" evidence="5">
    <location>
        <begin position="1753"/>
        <end position="1782"/>
    </location>
</feature>
<evidence type="ECO:0000256" key="1">
    <source>
        <dbReference type="ARBA" id="ARBA00000451"/>
    </source>
</evidence>
<feature type="region of interest" description="Disordered" evidence="5">
    <location>
        <begin position="1"/>
        <end position="138"/>
    </location>
</feature>
<feature type="region of interest" description="Disordered" evidence="5">
    <location>
        <begin position="295"/>
        <end position="314"/>
    </location>
</feature>
<feature type="compositionally biased region" description="Low complexity" evidence="5">
    <location>
        <begin position="295"/>
        <end position="311"/>
    </location>
</feature>
<dbReference type="InterPro" id="IPR030397">
    <property type="entry name" value="SEPARIN_core_dom"/>
</dbReference>
<feature type="region of interest" description="Disordered" evidence="5">
    <location>
        <begin position="1751"/>
        <end position="1794"/>
    </location>
</feature>
<dbReference type="GO" id="GO:0044732">
    <property type="term" value="C:mitotic spindle pole body"/>
    <property type="evidence" value="ECO:0007669"/>
    <property type="project" value="TreeGrafter"/>
</dbReference>
<comment type="catalytic activity">
    <reaction evidence="1">
        <text>All bonds known to be hydrolyzed by this endopeptidase have arginine in P1 and an acidic residue in P4. P6 is often occupied by an acidic residue or by a hydroxy-amino-acid residue, the phosphorylation of which enhances cleavage.</text>
        <dbReference type="EC" id="3.4.22.49"/>
    </reaction>
</comment>
<feature type="region of interest" description="Disordered" evidence="5">
    <location>
        <begin position="1433"/>
        <end position="1466"/>
    </location>
</feature>
<dbReference type="Pfam" id="PF03568">
    <property type="entry name" value="Separin_C"/>
    <property type="match status" value="1"/>
</dbReference>
<dbReference type="InterPro" id="IPR005314">
    <property type="entry name" value="Peptidase_C50"/>
</dbReference>
<evidence type="ECO:0000313" key="7">
    <source>
        <dbReference type="EMBL" id="KAK1924650.1"/>
    </source>
</evidence>
<evidence type="ECO:0000256" key="5">
    <source>
        <dbReference type="SAM" id="MobiDB-lite"/>
    </source>
</evidence>
<keyword evidence="3" id="KW-0378">Hydrolase</keyword>
<comment type="caution">
    <text evidence="7">The sequence shown here is derived from an EMBL/GenBank/DDBJ whole genome shotgun (WGS) entry which is preliminary data.</text>
</comment>
<feature type="region of interest" description="Disordered" evidence="5">
    <location>
        <begin position="538"/>
        <end position="579"/>
    </location>
</feature>
<dbReference type="GO" id="GO:0051307">
    <property type="term" value="P:meiotic chromosome separation"/>
    <property type="evidence" value="ECO:0007669"/>
    <property type="project" value="TreeGrafter"/>
</dbReference>
<dbReference type="GO" id="GO:0005634">
    <property type="term" value="C:nucleus"/>
    <property type="evidence" value="ECO:0007669"/>
    <property type="project" value="InterPro"/>
</dbReference>
<evidence type="ECO:0000256" key="2">
    <source>
        <dbReference type="ARBA" id="ARBA00012489"/>
    </source>
</evidence>
<feature type="compositionally biased region" description="Low complexity" evidence="5">
    <location>
        <begin position="13"/>
        <end position="24"/>
    </location>
</feature>
<gene>
    <name evidence="7" type="ORF">DB88DRAFT_486309</name>
</gene>
<proteinExistence type="predicted"/>
<dbReference type="EC" id="3.4.22.49" evidence="2"/>
<dbReference type="PANTHER" id="PTHR12792">
    <property type="entry name" value="EXTRA SPINDLE POLES 1-RELATED"/>
    <property type="match status" value="1"/>
</dbReference>
<feature type="compositionally biased region" description="Polar residues" evidence="5">
    <location>
        <begin position="126"/>
        <end position="138"/>
    </location>
</feature>
<keyword evidence="4" id="KW-0159">Chromosome partition</keyword>
<dbReference type="GO" id="GO:0005737">
    <property type="term" value="C:cytoplasm"/>
    <property type="evidence" value="ECO:0007669"/>
    <property type="project" value="TreeGrafter"/>
</dbReference>
<feature type="compositionally biased region" description="Basic and acidic residues" evidence="5">
    <location>
        <begin position="1440"/>
        <end position="1453"/>
    </location>
</feature>
<keyword evidence="8" id="KW-1185">Reference proteome</keyword>
<name>A0AAD9L5S3_PAPLA</name>
<feature type="compositionally biased region" description="Basic and acidic residues" evidence="5">
    <location>
        <begin position="1081"/>
        <end position="1092"/>
    </location>
</feature>
<feature type="compositionally biased region" description="Basic and acidic residues" evidence="5">
    <location>
        <begin position="55"/>
        <end position="75"/>
    </location>
</feature>
<dbReference type="PANTHER" id="PTHR12792:SF0">
    <property type="entry name" value="SEPARIN"/>
    <property type="match status" value="1"/>
</dbReference>